<dbReference type="EMBL" id="KQ418196">
    <property type="protein sequence ID" value="KOF88279.1"/>
    <property type="molecule type" value="Genomic_DNA"/>
</dbReference>
<keyword evidence="1" id="KW-0472">Membrane</keyword>
<reference evidence="2" key="1">
    <citation type="submission" date="2015-07" db="EMBL/GenBank/DDBJ databases">
        <title>MeaNS - Measles Nucleotide Surveillance Program.</title>
        <authorList>
            <person name="Tran T."/>
            <person name="Druce J."/>
        </authorList>
    </citation>
    <scope>NUCLEOTIDE SEQUENCE</scope>
    <source>
        <strain evidence="2">UCB-OBI-ISO-001</strain>
        <tissue evidence="2">Gonad</tissue>
    </source>
</reference>
<accession>A0A0L8HGP2</accession>
<evidence type="ECO:0000256" key="1">
    <source>
        <dbReference type="SAM" id="Phobius"/>
    </source>
</evidence>
<evidence type="ECO:0000313" key="2">
    <source>
        <dbReference type="EMBL" id="KOF88279.1"/>
    </source>
</evidence>
<proteinExistence type="predicted"/>
<name>A0A0L8HGP2_OCTBM</name>
<sequence length="49" mass="5492">MPCLISSSKEQEGKTNVFFDMFDIISCVGCLIPVAFCLIQQFLRYGNLA</sequence>
<keyword evidence="1" id="KW-1133">Transmembrane helix</keyword>
<gene>
    <name evidence="2" type="ORF">OCBIM_22015134mg</name>
</gene>
<organism evidence="2">
    <name type="scientific">Octopus bimaculoides</name>
    <name type="common">California two-spotted octopus</name>
    <dbReference type="NCBI Taxonomy" id="37653"/>
    <lineage>
        <taxon>Eukaryota</taxon>
        <taxon>Metazoa</taxon>
        <taxon>Spiralia</taxon>
        <taxon>Lophotrochozoa</taxon>
        <taxon>Mollusca</taxon>
        <taxon>Cephalopoda</taxon>
        <taxon>Coleoidea</taxon>
        <taxon>Octopodiformes</taxon>
        <taxon>Octopoda</taxon>
        <taxon>Incirrata</taxon>
        <taxon>Octopodidae</taxon>
        <taxon>Octopus</taxon>
    </lineage>
</organism>
<protein>
    <submittedName>
        <fullName evidence="2">Uncharacterized protein</fullName>
    </submittedName>
</protein>
<feature type="transmembrane region" description="Helical" evidence="1">
    <location>
        <begin position="21"/>
        <end position="43"/>
    </location>
</feature>
<dbReference type="AlphaFoldDB" id="A0A0L8HGP2"/>
<keyword evidence="1" id="KW-0812">Transmembrane</keyword>